<reference evidence="3" key="2">
    <citation type="submission" date="2020-09" db="EMBL/GenBank/DDBJ databases">
        <authorList>
            <person name="Sun Q."/>
            <person name="Zhou Y."/>
        </authorList>
    </citation>
    <scope>NUCLEOTIDE SEQUENCE</scope>
    <source>
        <strain evidence="3">CGMCC 4.7201</strain>
    </source>
</reference>
<evidence type="ECO:0000313" key="4">
    <source>
        <dbReference type="Proteomes" id="UP000641932"/>
    </source>
</evidence>
<gene>
    <name evidence="3" type="ORF">GCM10012280_27240</name>
</gene>
<feature type="region of interest" description="Disordered" evidence="2">
    <location>
        <begin position="209"/>
        <end position="275"/>
    </location>
</feature>
<feature type="compositionally biased region" description="Low complexity" evidence="2">
    <location>
        <begin position="220"/>
        <end position="233"/>
    </location>
</feature>
<protein>
    <submittedName>
        <fullName evidence="3">Uncharacterized protein</fullName>
    </submittedName>
</protein>
<keyword evidence="4" id="KW-1185">Reference proteome</keyword>
<evidence type="ECO:0000313" key="3">
    <source>
        <dbReference type="EMBL" id="GGO87841.1"/>
    </source>
</evidence>
<evidence type="ECO:0000256" key="2">
    <source>
        <dbReference type="SAM" id="MobiDB-lite"/>
    </source>
</evidence>
<name>A0A917ZQL4_9ACTN</name>
<evidence type="ECO:0000256" key="1">
    <source>
        <dbReference type="SAM" id="Coils"/>
    </source>
</evidence>
<keyword evidence="1" id="KW-0175">Coiled coil</keyword>
<dbReference type="EMBL" id="BMMS01000010">
    <property type="protein sequence ID" value="GGO87841.1"/>
    <property type="molecule type" value="Genomic_DNA"/>
</dbReference>
<feature type="coiled-coil region" evidence="1">
    <location>
        <begin position="162"/>
        <end position="189"/>
    </location>
</feature>
<proteinExistence type="predicted"/>
<dbReference type="RefSeq" id="WP_189131881.1">
    <property type="nucleotide sequence ID" value="NZ_BMMS01000010.1"/>
</dbReference>
<feature type="compositionally biased region" description="Low complexity" evidence="2">
    <location>
        <begin position="253"/>
        <end position="266"/>
    </location>
</feature>
<accession>A0A917ZQL4</accession>
<dbReference type="Proteomes" id="UP000641932">
    <property type="component" value="Unassembled WGS sequence"/>
</dbReference>
<comment type="caution">
    <text evidence="3">The sequence shown here is derived from an EMBL/GenBank/DDBJ whole genome shotgun (WGS) entry which is preliminary data.</text>
</comment>
<reference evidence="3" key="1">
    <citation type="journal article" date="2014" name="Int. J. Syst. Evol. Microbiol.">
        <title>Complete genome sequence of Corynebacterium casei LMG S-19264T (=DSM 44701T), isolated from a smear-ripened cheese.</title>
        <authorList>
            <consortium name="US DOE Joint Genome Institute (JGI-PGF)"/>
            <person name="Walter F."/>
            <person name="Albersmeier A."/>
            <person name="Kalinowski J."/>
            <person name="Ruckert C."/>
        </authorList>
    </citation>
    <scope>NUCLEOTIDE SEQUENCE</scope>
    <source>
        <strain evidence="3">CGMCC 4.7201</strain>
    </source>
</reference>
<organism evidence="3 4">
    <name type="scientific">Wenjunlia tyrosinilytica</name>
    <dbReference type="NCBI Taxonomy" id="1544741"/>
    <lineage>
        <taxon>Bacteria</taxon>
        <taxon>Bacillati</taxon>
        <taxon>Actinomycetota</taxon>
        <taxon>Actinomycetes</taxon>
        <taxon>Kitasatosporales</taxon>
        <taxon>Streptomycetaceae</taxon>
        <taxon>Wenjunlia</taxon>
    </lineage>
</organism>
<sequence>MELNGVLRPLADDLPREVRELVRFLRTLMASLGTSPERYSAWALHDRRAMDRYLEGSQLPPLDVVVTLIHDLAEHRGLRLGPDGERQARELHASAVQVIDSRPGRVRELHEELAEMVDERDRLAERERALLEVAQTSRASVQAGSMGHAEYRGQLIRTHDELSRARALHTRARARCEELEKRVAAAERVERSAPAARPTGARFAGAFSEAGPQAWSDPGADAQARRLAAAEQQPTGARFAGAHSNGRRRGAHKSASAGKSGANAPARSQERTDYAGYTEARELAENIARLREEGKAQEAQSRLWEAMSWSPEYFPALCAALGATGQRADVATLLWELSSRSPQEVAAYSVWLVKAGMEADWRELLGQASLQPHGDVAAMAMALVEAGWHEQSQVLLGSVVRTRTPEAVAELVAQLRHLDAAHCLRDVLVAVDAAARDRRLQVTAALRLAGLPESARELPDSSR</sequence>
<dbReference type="AlphaFoldDB" id="A0A917ZQL4"/>